<protein>
    <submittedName>
        <fullName evidence="2">Uncharacterized protein</fullName>
    </submittedName>
</protein>
<feature type="compositionally biased region" description="Basic and acidic residues" evidence="1">
    <location>
        <begin position="93"/>
        <end position="102"/>
    </location>
</feature>
<dbReference type="Proteomes" id="UP000265618">
    <property type="component" value="Unassembled WGS sequence"/>
</dbReference>
<keyword evidence="3" id="KW-1185">Reference proteome</keyword>
<sequence length="122" mass="12329">MTPDSGSEPPAEAPRTPRAGETGVVVKPVTQESPESLPDRLMSSSGSTASLQPGSVSDAMQDGPVSPKAGVFGGAMTRSSSASALPGPVETAVSERGREREGVSASVHRIGSAHTPLDTDDM</sequence>
<evidence type="ECO:0000256" key="1">
    <source>
        <dbReference type="SAM" id="MobiDB-lite"/>
    </source>
</evidence>
<feature type="compositionally biased region" description="Low complexity" evidence="1">
    <location>
        <begin position="8"/>
        <end position="19"/>
    </location>
</feature>
<name>A0A391P069_9EUKA</name>
<reference evidence="2 3" key="1">
    <citation type="journal article" date="2018" name="PLoS ONE">
        <title>The draft genome of Kipferlia bialata reveals reductive genome evolution in fornicate parasites.</title>
        <authorList>
            <person name="Tanifuji G."/>
            <person name="Takabayashi S."/>
            <person name="Kume K."/>
            <person name="Takagi M."/>
            <person name="Nakayama T."/>
            <person name="Kamikawa R."/>
            <person name="Inagaki Y."/>
            <person name="Hashimoto T."/>
        </authorList>
    </citation>
    <scope>NUCLEOTIDE SEQUENCE [LARGE SCALE GENOMIC DNA]</scope>
    <source>
        <strain evidence="2">NY0173</strain>
    </source>
</reference>
<gene>
    <name evidence="2" type="ORF">KIPB_012286</name>
</gene>
<dbReference type="AlphaFoldDB" id="A0A391P069"/>
<proteinExistence type="predicted"/>
<accession>A0A391P069</accession>
<comment type="caution">
    <text evidence="2">The sequence shown here is derived from an EMBL/GenBank/DDBJ whole genome shotgun (WGS) entry which is preliminary data.</text>
</comment>
<feature type="non-terminal residue" evidence="2">
    <location>
        <position position="122"/>
    </location>
</feature>
<evidence type="ECO:0000313" key="2">
    <source>
        <dbReference type="EMBL" id="GCA63873.1"/>
    </source>
</evidence>
<evidence type="ECO:0000313" key="3">
    <source>
        <dbReference type="Proteomes" id="UP000265618"/>
    </source>
</evidence>
<dbReference type="EMBL" id="BDIP01005368">
    <property type="protein sequence ID" value="GCA63873.1"/>
    <property type="molecule type" value="Genomic_DNA"/>
</dbReference>
<feature type="region of interest" description="Disordered" evidence="1">
    <location>
        <begin position="1"/>
        <end position="122"/>
    </location>
</feature>
<organism evidence="2 3">
    <name type="scientific">Kipferlia bialata</name>
    <dbReference type="NCBI Taxonomy" id="797122"/>
    <lineage>
        <taxon>Eukaryota</taxon>
        <taxon>Metamonada</taxon>
        <taxon>Carpediemonas-like organisms</taxon>
        <taxon>Kipferlia</taxon>
    </lineage>
</organism>
<feature type="compositionally biased region" description="Polar residues" evidence="1">
    <location>
        <begin position="42"/>
        <end position="55"/>
    </location>
</feature>